<dbReference type="InterPro" id="IPR038441">
    <property type="entry name" value="THAP_Znf_sf"/>
</dbReference>
<sequence>MPRKCNVPNCSSSSYRQPDMCFVGFPTKPDVREKWLQAIGRESWIPKPHHRICQLHFKDCDWLDKTSRAKRLKSSAVPSLFCSMDECFDGYEVSHFDGIVLISPSPHNFITHSPLCPISRPQDLHTTPVKLSPFDKPVSVLTNR</sequence>
<keyword evidence="10" id="KW-0539">Nucleus</keyword>
<dbReference type="SMART" id="SM00692">
    <property type="entry name" value="DM3"/>
    <property type="match status" value="1"/>
</dbReference>
<gene>
    <name evidence="15" type="primary">LOC113218159</name>
</gene>
<dbReference type="OrthoDB" id="5982876at2759"/>
<evidence type="ECO:0000256" key="7">
    <source>
        <dbReference type="ARBA" id="ARBA00023054"/>
    </source>
</evidence>
<dbReference type="Proteomes" id="UP000504606">
    <property type="component" value="Unplaced"/>
</dbReference>
<keyword evidence="11" id="KW-0131">Cell cycle</keyword>
<comment type="similarity">
    <text evidence="2">Belongs to the THAP1 family.</text>
</comment>
<dbReference type="PANTHER" id="PTHR46600">
    <property type="entry name" value="THAP DOMAIN-CONTAINING"/>
    <property type="match status" value="1"/>
</dbReference>
<comment type="subcellular location">
    <subcellularLocation>
        <location evidence="1">Nucleus</location>
        <location evidence="1">Nucleoplasm</location>
    </subcellularLocation>
</comment>
<dbReference type="GO" id="GO:0005654">
    <property type="term" value="C:nucleoplasm"/>
    <property type="evidence" value="ECO:0007669"/>
    <property type="project" value="UniProtKB-SubCell"/>
</dbReference>
<keyword evidence="9" id="KW-0804">Transcription</keyword>
<evidence type="ECO:0000256" key="5">
    <source>
        <dbReference type="ARBA" id="ARBA00022833"/>
    </source>
</evidence>
<evidence type="ECO:0000256" key="6">
    <source>
        <dbReference type="ARBA" id="ARBA00023015"/>
    </source>
</evidence>
<evidence type="ECO:0000256" key="4">
    <source>
        <dbReference type="ARBA" id="ARBA00022771"/>
    </source>
</evidence>
<keyword evidence="6" id="KW-0805">Transcription regulation</keyword>
<dbReference type="GO" id="GO:0043565">
    <property type="term" value="F:sequence-specific DNA binding"/>
    <property type="evidence" value="ECO:0007669"/>
    <property type="project" value="InterPro"/>
</dbReference>
<reference evidence="15" key="1">
    <citation type="submission" date="2025-08" db="UniProtKB">
        <authorList>
            <consortium name="RefSeq"/>
        </authorList>
    </citation>
    <scope>IDENTIFICATION</scope>
    <source>
        <tissue evidence="15">Whole organism</tissue>
    </source>
</reference>
<evidence type="ECO:0000256" key="1">
    <source>
        <dbReference type="ARBA" id="ARBA00004642"/>
    </source>
</evidence>
<dbReference type="GeneID" id="113218159"/>
<keyword evidence="14" id="KW-1185">Reference proteome</keyword>
<evidence type="ECO:0000256" key="9">
    <source>
        <dbReference type="ARBA" id="ARBA00023163"/>
    </source>
</evidence>
<evidence type="ECO:0000256" key="2">
    <source>
        <dbReference type="ARBA" id="ARBA00006177"/>
    </source>
</evidence>
<dbReference type="AlphaFoldDB" id="A0A6J1TRM3"/>
<keyword evidence="7" id="KW-0175">Coiled coil</keyword>
<keyword evidence="5" id="KW-0862">Zinc</keyword>
<dbReference type="RefSeq" id="XP_026294170.1">
    <property type="nucleotide sequence ID" value="XM_026438385.2"/>
</dbReference>
<protein>
    <submittedName>
        <fullName evidence="15">THAP domain-containing protein 1-like</fullName>
    </submittedName>
</protein>
<keyword evidence="3" id="KW-0479">Metal-binding</keyword>
<dbReference type="SUPFAM" id="SSF57716">
    <property type="entry name" value="Glucocorticoid receptor-like (DNA-binding domain)"/>
    <property type="match status" value="1"/>
</dbReference>
<dbReference type="Pfam" id="PF05485">
    <property type="entry name" value="THAP"/>
    <property type="match status" value="1"/>
</dbReference>
<feature type="domain" description="THAP-type" evidence="13">
    <location>
        <begin position="1"/>
        <end position="81"/>
    </location>
</feature>
<keyword evidence="4 12" id="KW-0863">Zinc-finger</keyword>
<evidence type="ECO:0000313" key="14">
    <source>
        <dbReference type="Proteomes" id="UP000504606"/>
    </source>
</evidence>
<evidence type="ECO:0000259" key="13">
    <source>
        <dbReference type="PROSITE" id="PS50950"/>
    </source>
</evidence>
<name>A0A6J1TRM3_FRAOC</name>
<accession>A0A6J1TRM3</accession>
<proteinExistence type="inferred from homology"/>
<dbReference type="InterPro" id="IPR006612">
    <property type="entry name" value="THAP_Znf"/>
</dbReference>
<keyword evidence="8 12" id="KW-0238">DNA-binding</keyword>
<evidence type="ECO:0000256" key="11">
    <source>
        <dbReference type="ARBA" id="ARBA00023306"/>
    </source>
</evidence>
<dbReference type="InterPro" id="IPR026516">
    <property type="entry name" value="THAP1/10"/>
</dbReference>
<dbReference type="Gene3D" id="6.20.210.20">
    <property type="entry name" value="THAP domain"/>
    <property type="match status" value="1"/>
</dbReference>
<dbReference type="GO" id="GO:0008270">
    <property type="term" value="F:zinc ion binding"/>
    <property type="evidence" value="ECO:0007669"/>
    <property type="project" value="UniProtKB-KW"/>
</dbReference>
<dbReference type="PANTHER" id="PTHR46600:SF1">
    <property type="entry name" value="THAP DOMAIN-CONTAINING PROTEIN 1"/>
    <property type="match status" value="1"/>
</dbReference>
<dbReference type="KEGG" id="foc:113218159"/>
<dbReference type="PROSITE" id="PS50950">
    <property type="entry name" value="ZF_THAP"/>
    <property type="match status" value="1"/>
</dbReference>
<organism evidence="14 15">
    <name type="scientific">Frankliniella occidentalis</name>
    <name type="common">Western flower thrips</name>
    <name type="synonym">Euthrips occidentalis</name>
    <dbReference type="NCBI Taxonomy" id="133901"/>
    <lineage>
        <taxon>Eukaryota</taxon>
        <taxon>Metazoa</taxon>
        <taxon>Ecdysozoa</taxon>
        <taxon>Arthropoda</taxon>
        <taxon>Hexapoda</taxon>
        <taxon>Insecta</taxon>
        <taxon>Pterygota</taxon>
        <taxon>Neoptera</taxon>
        <taxon>Paraneoptera</taxon>
        <taxon>Thysanoptera</taxon>
        <taxon>Terebrantia</taxon>
        <taxon>Thripoidea</taxon>
        <taxon>Thripidae</taxon>
        <taxon>Frankliniella</taxon>
    </lineage>
</organism>
<evidence type="ECO:0000256" key="8">
    <source>
        <dbReference type="ARBA" id="ARBA00023125"/>
    </source>
</evidence>
<evidence type="ECO:0000256" key="3">
    <source>
        <dbReference type="ARBA" id="ARBA00022723"/>
    </source>
</evidence>
<dbReference type="SMART" id="SM00980">
    <property type="entry name" value="THAP"/>
    <property type="match status" value="1"/>
</dbReference>
<evidence type="ECO:0000313" key="15">
    <source>
        <dbReference type="RefSeq" id="XP_026294170.1"/>
    </source>
</evidence>
<evidence type="ECO:0000256" key="12">
    <source>
        <dbReference type="PROSITE-ProRule" id="PRU00309"/>
    </source>
</evidence>
<evidence type="ECO:0000256" key="10">
    <source>
        <dbReference type="ARBA" id="ARBA00023242"/>
    </source>
</evidence>